<accession>A0A6N2AGA2</accession>
<evidence type="ECO:0000313" key="1">
    <source>
        <dbReference type="EMBL" id="TMW80374.1"/>
    </source>
</evidence>
<proteinExistence type="predicted"/>
<dbReference type="AlphaFoldDB" id="A0A6N2AGA2"/>
<gene>
    <name evidence="1" type="ORF">EJD97_020754</name>
</gene>
<sequence length="158" mass="18986">MKWEVIENRYEAGYVDKYKTWLHNDLHGVVNPIPRIGRRIENVQTRLQIHAYHFQQEWDRREQGFHKREQEFQQMEREYPLRELESQRVLAVTSQELADTRACLMRLDTILDEKMNTIRAVPTSSKAVFAEPYVFTSKCIIREEVEKARRRAESSTFL</sequence>
<comment type="caution">
    <text evidence="1">The sequence shown here is derived from an EMBL/GenBank/DDBJ whole genome shotgun (WGS) entry which is preliminary data.</text>
</comment>
<feature type="non-terminal residue" evidence="1">
    <location>
        <position position="158"/>
    </location>
</feature>
<organism evidence="1">
    <name type="scientific">Solanum chilense</name>
    <name type="common">Tomato</name>
    <name type="synonym">Lycopersicon chilense</name>
    <dbReference type="NCBI Taxonomy" id="4083"/>
    <lineage>
        <taxon>Eukaryota</taxon>
        <taxon>Viridiplantae</taxon>
        <taxon>Streptophyta</taxon>
        <taxon>Embryophyta</taxon>
        <taxon>Tracheophyta</taxon>
        <taxon>Spermatophyta</taxon>
        <taxon>Magnoliopsida</taxon>
        <taxon>eudicotyledons</taxon>
        <taxon>Gunneridae</taxon>
        <taxon>Pentapetalae</taxon>
        <taxon>asterids</taxon>
        <taxon>lamiids</taxon>
        <taxon>Solanales</taxon>
        <taxon>Solanaceae</taxon>
        <taxon>Solanoideae</taxon>
        <taxon>Solaneae</taxon>
        <taxon>Solanum</taxon>
        <taxon>Solanum subgen. Lycopersicon</taxon>
    </lineage>
</organism>
<dbReference type="EMBL" id="RXGB01061128">
    <property type="protein sequence ID" value="TMW80374.1"/>
    <property type="molecule type" value="Genomic_DNA"/>
</dbReference>
<reference evidence="1" key="1">
    <citation type="submission" date="2019-05" db="EMBL/GenBank/DDBJ databases">
        <title>The de novo reference genome and transcriptome assemblies of the wild tomato species Solanum chilense.</title>
        <authorList>
            <person name="Stam R."/>
            <person name="Nosenko T."/>
            <person name="Hoerger A.C."/>
            <person name="Stephan W."/>
            <person name="Seidel M.A."/>
            <person name="Kuhn J.M.M."/>
            <person name="Haberer G."/>
            <person name="Tellier A."/>
        </authorList>
    </citation>
    <scope>NUCLEOTIDE SEQUENCE</scope>
    <source>
        <tissue evidence="1">Mature leaves</tissue>
    </source>
</reference>
<name>A0A6N2AGA2_SOLCI</name>
<protein>
    <submittedName>
        <fullName evidence="1">Uncharacterized protein</fullName>
    </submittedName>
</protein>